<evidence type="ECO:0000313" key="1">
    <source>
        <dbReference type="EMBL" id="SVC77855.1"/>
    </source>
</evidence>
<accession>A0A382PYU7</accession>
<sequence length="40" mass="4542">MSHLRIIEFKTIFLSKVFNSSAIGDHSYKAKALSLKGKFK</sequence>
<organism evidence="1">
    <name type="scientific">marine metagenome</name>
    <dbReference type="NCBI Taxonomy" id="408172"/>
    <lineage>
        <taxon>unclassified sequences</taxon>
        <taxon>metagenomes</taxon>
        <taxon>ecological metagenomes</taxon>
    </lineage>
</organism>
<dbReference type="AlphaFoldDB" id="A0A382PYU7"/>
<dbReference type="EMBL" id="UINC01110382">
    <property type="protein sequence ID" value="SVC77855.1"/>
    <property type="molecule type" value="Genomic_DNA"/>
</dbReference>
<reference evidence="1" key="1">
    <citation type="submission" date="2018-05" db="EMBL/GenBank/DDBJ databases">
        <authorList>
            <person name="Lanie J.A."/>
            <person name="Ng W.-L."/>
            <person name="Kazmierczak K.M."/>
            <person name="Andrzejewski T.M."/>
            <person name="Davidsen T.M."/>
            <person name="Wayne K.J."/>
            <person name="Tettelin H."/>
            <person name="Glass J.I."/>
            <person name="Rusch D."/>
            <person name="Podicherti R."/>
            <person name="Tsui H.-C.T."/>
            <person name="Winkler M.E."/>
        </authorList>
    </citation>
    <scope>NUCLEOTIDE SEQUENCE</scope>
</reference>
<protein>
    <submittedName>
        <fullName evidence="1">Uncharacterized protein</fullName>
    </submittedName>
</protein>
<name>A0A382PYU7_9ZZZZ</name>
<gene>
    <name evidence="1" type="ORF">METZ01_LOCUS330709</name>
</gene>
<proteinExistence type="predicted"/>